<dbReference type="STRING" id="553510.B1H19_30170"/>
<evidence type="ECO:0000313" key="4">
    <source>
        <dbReference type="Proteomes" id="UP000192726"/>
    </source>
</evidence>
<dbReference type="GO" id="GO:0005524">
    <property type="term" value="F:ATP binding"/>
    <property type="evidence" value="ECO:0007669"/>
    <property type="project" value="InterPro"/>
</dbReference>
<dbReference type="Gene3D" id="1.10.510.10">
    <property type="entry name" value="Transferase(Phosphotransferase) domain 1"/>
    <property type="match status" value="1"/>
</dbReference>
<dbReference type="SUPFAM" id="SSF56112">
    <property type="entry name" value="Protein kinase-like (PK-like)"/>
    <property type="match status" value="1"/>
</dbReference>
<gene>
    <name evidence="3" type="ORF">B1H19_30170</name>
</gene>
<evidence type="ECO:0000313" key="3">
    <source>
        <dbReference type="EMBL" id="ARF57892.1"/>
    </source>
</evidence>
<evidence type="ECO:0000256" key="1">
    <source>
        <dbReference type="SAM" id="MobiDB-lite"/>
    </source>
</evidence>
<dbReference type="EMBL" id="CP020569">
    <property type="protein sequence ID" value="ARF57892.1"/>
    <property type="molecule type" value="Genomic_DNA"/>
</dbReference>
<proteinExistence type="predicted"/>
<feature type="region of interest" description="Disordered" evidence="1">
    <location>
        <begin position="265"/>
        <end position="335"/>
    </location>
</feature>
<name>A0A1V0TYZ7_9ACTN</name>
<dbReference type="KEGG" id="sgv:B1H19_30170"/>
<feature type="compositionally biased region" description="Low complexity" evidence="1">
    <location>
        <begin position="406"/>
        <end position="415"/>
    </location>
</feature>
<dbReference type="GO" id="GO:0004672">
    <property type="term" value="F:protein kinase activity"/>
    <property type="evidence" value="ECO:0007669"/>
    <property type="project" value="InterPro"/>
</dbReference>
<organism evidence="3 4">
    <name type="scientific">Streptomyces gilvosporeus</name>
    <dbReference type="NCBI Taxonomy" id="553510"/>
    <lineage>
        <taxon>Bacteria</taxon>
        <taxon>Bacillati</taxon>
        <taxon>Actinomycetota</taxon>
        <taxon>Actinomycetes</taxon>
        <taxon>Kitasatosporales</taxon>
        <taxon>Streptomycetaceae</taxon>
        <taxon>Streptomyces</taxon>
    </lineage>
</organism>
<reference evidence="3 4" key="1">
    <citation type="submission" date="2017-04" db="EMBL/GenBank/DDBJ databases">
        <title>Complete Genome Sequence of Streptomyces gilvosporeus F607, a Capable Producer of Natamycin.</title>
        <authorList>
            <person name="Zong G."/>
            <person name="Zhong C."/>
            <person name="Fu J."/>
            <person name="Qin R."/>
            <person name="Cao G."/>
        </authorList>
    </citation>
    <scope>NUCLEOTIDE SEQUENCE [LARGE SCALE GENOMIC DNA]</scope>
    <source>
        <strain evidence="3 4">F607</strain>
    </source>
</reference>
<feature type="compositionally biased region" description="Low complexity" evidence="1">
    <location>
        <begin position="381"/>
        <end position="399"/>
    </location>
</feature>
<dbReference type="InterPro" id="IPR000719">
    <property type="entry name" value="Prot_kinase_dom"/>
</dbReference>
<keyword evidence="4" id="KW-1185">Reference proteome</keyword>
<feature type="region of interest" description="Disordered" evidence="1">
    <location>
        <begin position="363"/>
        <end position="445"/>
    </location>
</feature>
<feature type="compositionally biased region" description="Polar residues" evidence="1">
    <location>
        <begin position="436"/>
        <end position="445"/>
    </location>
</feature>
<protein>
    <recommendedName>
        <fullName evidence="2">Protein kinase domain-containing protein</fullName>
    </recommendedName>
</protein>
<sequence length="644" mass="67200">MTSERVPTVDHGALTLGRRLGQGGQGAVHEVTDRRINEADDGGWEVAYKEYNAAVLPQLDAAALAASVALPGELSAAEGRWLCEKTAWPAALVERQGSVSGFLMRRVPDRFLFTLQSLGGTTPGAPRLANLEYLLNSDDYVARIGLSVSERDRLLLLTDLAATLTRLHRIGITVGDLSPKNLLFTTGTPPECFLIDCDAMRLRGTGVLPQAETPDWQIPDGEEKATRASDVYKLALLAVRLFARDQTSRDPAALASVSPELSDLARAGLDPDPARRPSPAQWAEQLAAAATTASTAPAVATPANGGNGTPTPPRQRAGTPGPPGTPGGPGSAPAPNWSAAKALVAVAAVILVIIVAVIGGHSGGGSDQATGSSATPSVSQDDSGGQSPYDGSSGGSDSTPPDDPTPTDSPSDTSPSPTPDPVGDAVVGSCFDDRGTGSQSDLSPTSCTSGAFKVVQVNSATTDLNSCDGVTDSDRSVSSTAHDRVLCLSYLSPGGTAFHARSGDCVYGRGHDTWSEVSCQAGNFKVLATYRGTSDTSKCNSLTHYNESLHMPAGNYSGLDVLLCLSMNYPDDAGYATQRECLLKSGDGPKARFTNVGSCASSNVYVTGRTSTYDDAGFCNQDGWTTWENPDYPRLAYTVCWRPR</sequence>
<dbReference type="RefSeq" id="WP_083107873.1">
    <property type="nucleotide sequence ID" value="NZ_CP020569.1"/>
</dbReference>
<dbReference type="Proteomes" id="UP000192726">
    <property type="component" value="Chromosome"/>
</dbReference>
<feature type="domain" description="Protein kinase" evidence="2">
    <location>
        <begin position="14"/>
        <end position="288"/>
    </location>
</feature>
<dbReference type="AlphaFoldDB" id="A0A1V0TYZ7"/>
<feature type="compositionally biased region" description="Polar residues" evidence="1">
    <location>
        <begin position="367"/>
        <end position="380"/>
    </location>
</feature>
<feature type="compositionally biased region" description="Low complexity" evidence="1">
    <location>
        <begin position="287"/>
        <end position="304"/>
    </location>
</feature>
<dbReference type="PROSITE" id="PS50011">
    <property type="entry name" value="PROTEIN_KINASE_DOM"/>
    <property type="match status" value="1"/>
</dbReference>
<accession>A0A1V0TYZ7</accession>
<dbReference type="InterPro" id="IPR011009">
    <property type="entry name" value="Kinase-like_dom_sf"/>
</dbReference>
<evidence type="ECO:0000259" key="2">
    <source>
        <dbReference type="PROSITE" id="PS50011"/>
    </source>
</evidence>
<dbReference type="OrthoDB" id="3700382at2"/>